<evidence type="ECO:0000256" key="7">
    <source>
        <dbReference type="ARBA" id="ARBA00022692"/>
    </source>
</evidence>
<keyword evidence="13 14" id="KW-0472">Membrane</keyword>
<evidence type="ECO:0000256" key="6">
    <source>
        <dbReference type="ARBA" id="ARBA00022679"/>
    </source>
</evidence>
<keyword evidence="6" id="KW-0808">Transferase</keyword>
<dbReference type="SMART" id="SM00304">
    <property type="entry name" value="HAMP"/>
    <property type="match status" value="1"/>
</dbReference>
<dbReference type="RefSeq" id="WP_190998813.1">
    <property type="nucleotide sequence ID" value="NZ_JACXSI010000031.1"/>
</dbReference>
<dbReference type="InterPro" id="IPR050398">
    <property type="entry name" value="HssS/ArlS-like"/>
</dbReference>
<name>A0A927CX97_9BACI</name>
<dbReference type="GO" id="GO:0005524">
    <property type="term" value="F:ATP binding"/>
    <property type="evidence" value="ECO:0007669"/>
    <property type="project" value="UniProtKB-KW"/>
</dbReference>
<dbReference type="Pfam" id="PF00512">
    <property type="entry name" value="HisKA"/>
    <property type="match status" value="1"/>
</dbReference>
<dbReference type="InterPro" id="IPR003660">
    <property type="entry name" value="HAMP_dom"/>
</dbReference>
<reference evidence="17" key="1">
    <citation type="submission" date="2020-09" db="EMBL/GenBank/DDBJ databases">
        <title>Bacillus faecalis sp. nov., a moderately halophilic bacterium isolated from cow faeces.</title>
        <authorList>
            <person name="Jiang L."/>
            <person name="Lee J."/>
        </authorList>
    </citation>
    <scope>NUCLEOTIDE SEQUENCE</scope>
    <source>
        <strain evidence="17">AGMB 02131</strain>
    </source>
</reference>
<evidence type="ECO:0000313" key="17">
    <source>
        <dbReference type="EMBL" id="MBD3109276.1"/>
    </source>
</evidence>
<dbReference type="GO" id="GO:0000155">
    <property type="term" value="F:phosphorelay sensor kinase activity"/>
    <property type="evidence" value="ECO:0007669"/>
    <property type="project" value="InterPro"/>
</dbReference>
<dbReference type="InterPro" id="IPR003661">
    <property type="entry name" value="HisK_dim/P_dom"/>
</dbReference>
<dbReference type="Pfam" id="PF00672">
    <property type="entry name" value="HAMP"/>
    <property type="match status" value="1"/>
</dbReference>
<evidence type="ECO:0000256" key="1">
    <source>
        <dbReference type="ARBA" id="ARBA00000085"/>
    </source>
</evidence>
<feature type="domain" description="HAMP" evidence="16">
    <location>
        <begin position="170"/>
        <end position="222"/>
    </location>
</feature>
<feature type="domain" description="Histidine kinase" evidence="15">
    <location>
        <begin position="230"/>
        <end position="447"/>
    </location>
</feature>
<evidence type="ECO:0000256" key="14">
    <source>
        <dbReference type="SAM" id="Phobius"/>
    </source>
</evidence>
<evidence type="ECO:0000259" key="15">
    <source>
        <dbReference type="PROSITE" id="PS50109"/>
    </source>
</evidence>
<dbReference type="EMBL" id="JACXSI010000031">
    <property type="protein sequence ID" value="MBD3109276.1"/>
    <property type="molecule type" value="Genomic_DNA"/>
</dbReference>
<keyword evidence="12" id="KW-0902">Two-component regulatory system</keyword>
<organism evidence="17 18">
    <name type="scientific">Peribacillus faecalis</name>
    <dbReference type="NCBI Taxonomy" id="2772559"/>
    <lineage>
        <taxon>Bacteria</taxon>
        <taxon>Bacillati</taxon>
        <taxon>Bacillota</taxon>
        <taxon>Bacilli</taxon>
        <taxon>Bacillales</taxon>
        <taxon>Bacillaceae</taxon>
        <taxon>Peribacillus</taxon>
    </lineage>
</organism>
<keyword evidence="7 14" id="KW-0812">Transmembrane</keyword>
<evidence type="ECO:0000259" key="16">
    <source>
        <dbReference type="PROSITE" id="PS50885"/>
    </source>
</evidence>
<dbReference type="SMART" id="SM00387">
    <property type="entry name" value="HATPase_c"/>
    <property type="match status" value="1"/>
</dbReference>
<evidence type="ECO:0000256" key="3">
    <source>
        <dbReference type="ARBA" id="ARBA00012438"/>
    </source>
</evidence>
<dbReference type="GO" id="GO:0005886">
    <property type="term" value="C:plasma membrane"/>
    <property type="evidence" value="ECO:0007669"/>
    <property type="project" value="UniProtKB-SubCell"/>
</dbReference>
<accession>A0A927CX97</accession>
<keyword evidence="18" id="KW-1185">Reference proteome</keyword>
<evidence type="ECO:0000256" key="13">
    <source>
        <dbReference type="ARBA" id="ARBA00023136"/>
    </source>
</evidence>
<dbReference type="CDD" id="cd00075">
    <property type="entry name" value="HATPase"/>
    <property type="match status" value="1"/>
</dbReference>
<evidence type="ECO:0000313" key="18">
    <source>
        <dbReference type="Proteomes" id="UP000602076"/>
    </source>
</evidence>
<dbReference type="Pfam" id="PF02518">
    <property type="entry name" value="HATPase_c"/>
    <property type="match status" value="1"/>
</dbReference>
<dbReference type="InterPro" id="IPR004358">
    <property type="entry name" value="Sig_transdc_His_kin-like_C"/>
</dbReference>
<feature type="transmembrane region" description="Helical" evidence="14">
    <location>
        <begin position="146"/>
        <end position="165"/>
    </location>
</feature>
<dbReference type="PROSITE" id="PS50109">
    <property type="entry name" value="HIS_KIN"/>
    <property type="match status" value="1"/>
</dbReference>
<dbReference type="InterPro" id="IPR005467">
    <property type="entry name" value="His_kinase_dom"/>
</dbReference>
<dbReference type="CDD" id="cd00082">
    <property type="entry name" value="HisKA"/>
    <property type="match status" value="1"/>
</dbReference>
<keyword evidence="9 17" id="KW-0418">Kinase</keyword>
<keyword evidence="4" id="KW-1003">Cell membrane</keyword>
<dbReference type="PANTHER" id="PTHR45528">
    <property type="entry name" value="SENSOR HISTIDINE KINASE CPXA"/>
    <property type="match status" value="1"/>
</dbReference>
<dbReference type="InterPro" id="IPR036890">
    <property type="entry name" value="HATPase_C_sf"/>
</dbReference>
<dbReference type="InterPro" id="IPR036097">
    <property type="entry name" value="HisK_dim/P_sf"/>
</dbReference>
<dbReference type="Gene3D" id="1.10.287.130">
    <property type="match status" value="1"/>
</dbReference>
<dbReference type="Gene3D" id="6.10.340.10">
    <property type="match status" value="1"/>
</dbReference>
<evidence type="ECO:0000256" key="4">
    <source>
        <dbReference type="ARBA" id="ARBA00022475"/>
    </source>
</evidence>
<comment type="catalytic activity">
    <reaction evidence="1">
        <text>ATP + protein L-histidine = ADP + protein N-phospho-L-histidine.</text>
        <dbReference type="EC" id="2.7.13.3"/>
    </reaction>
</comment>
<dbReference type="AlphaFoldDB" id="A0A927CX97"/>
<comment type="caution">
    <text evidence="17">The sequence shown here is derived from an EMBL/GenBank/DDBJ whole genome shotgun (WGS) entry which is preliminary data.</text>
</comment>
<dbReference type="InterPro" id="IPR003594">
    <property type="entry name" value="HATPase_dom"/>
</dbReference>
<comment type="subcellular location">
    <subcellularLocation>
        <location evidence="2">Cell membrane</location>
        <topology evidence="2">Multi-pass membrane protein</topology>
    </subcellularLocation>
</comment>
<dbReference type="CDD" id="cd06225">
    <property type="entry name" value="HAMP"/>
    <property type="match status" value="1"/>
</dbReference>
<evidence type="ECO:0000256" key="5">
    <source>
        <dbReference type="ARBA" id="ARBA00022553"/>
    </source>
</evidence>
<dbReference type="PRINTS" id="PR00344">
    <property type="entry name" value="BCTRLSENSOR"/>
</dbReference>
<gene>
    <name evidence="17" type="ORF">IEO70_13055</name>
</gene>
<evidence type="ECO:0000256" key="10">
    <source>
        <dbReference type="ARBA" id="ARBA00022840"/>
    </source>
</evidence>
<proteinExistence type="predicted"/>
<protein>
    <recommendedName>
        <fullName evidence="3">histidine kinase</fullName>
        <ecNumber evidence="3">2.7.13.3</ecNumber>
    </recommendedName>
</protein>
<keyword evidence="10" id="KW-0067">ATP-binding</keyword>
<keyword evidence="8" id="KW-0547">Nucleotide-binding</keyword>
<evidence type="ECO:0000256" key="2">
    <source>
        <dbReference type="ARBA" id="ARBA00004651"/>
    </source>
</evidence>
<dbReference type="FunFam" id="3.30.565.10:FF:000006">
    <property type="entry name" value="Sensor histidine kinase WalK"/>
    <property type="match status" value="1"/>
</dbReference>
<evidence type="ECO:0000256" key="9">
    <source>
        <dbReference type="ARBA" id="ARBA00022777"/>
    </source>
</evidence>
<dbReference type="PROSITE" id="PS50885">
    <property type="entry name" value="HAMP"/>
    <property type="match status" value="1"/>
</dbReference>
<dbReference type="SUPFAM" id="SSF47384">
    <property type="entry name" value="Homodimeric domain of signal transducing histidine kinase"/>
    <property type="match status" value="1"/>
</dbReference>
<sequence length="449" mass="51838">MFLITMGLFTFCLGGWLYRAFYLEFHENYIEKSVIELFEYMEEDFENIEEAIEWTSRAINMRCYYFEDVDDFIANVPSYVNPDDVLSYSEQQEIEKGNYIVKNLKTTDFQINVLAFYYPIEENGKVEHLLVTYLPVNNPSIKSICISLIGALLAMVVALMTFWFAKKSFGRSDDQLQEIKQAAKEVSSGNFDIKIGKNSKDELGEIIDVFNQMSTALKINQKRLKEFLEDISHEIKTPLTYIKTYNQALLDGLIQDPQEQYKSYRLIDRETSRLQKLIQALLDFTKLDANAIELNKQPIVFAQSIEEIMMKYEPIFQQQQIQFKMLLDYDVVIEGDEERIEQIIQNIVQNAIRYSKENPCIELKLSRQGDVCTLSISDNGVGISKEHLSIITNRFVRVNKVRSRKESGTGIGLSIVEKLMILHGGEMKIESELGVGTTVNMTFPCIEID</sequence>
<evidence type="ECO:0000256" key="8">
    <source>
        <dbReference type="ARBA" id="ARBA00022741"/>
    </source>
</evidence>
<dbReference type="Gene3D" id="3.30.565.10">
    <property type="entry name" value="Histidine kinase-like ATPase, C-terminal domain"/>
    <property type="match status" value="1"/>
</dbReference>
<dbReference type="PANTHER" id="PTHR45528:SF1">
    <property type="entry name" value="SENSOR HISTIDINE KINASE CPXA"/>
    <property type="match status" value="1"/>
</dbReference>
<dbReference type="SUPFAM" id="SSF55874">
    <property type="entry name" value="ATPase domain of HSP90 chaperone/DNA topoisomerase II/histidine kinase"/>
    <property type="match status" value="1"/>
</dbReference>
<keyword evidence="11 14" id="KW-1133">Transmembrane helix</keyword>
<dbReference type="SMART" id="SM00388">
    <property type="entry name" value="HisKA"/>
    <property type="match status" value="1"/>
</dbReference>
<dbReference type="SUPFAM" id="SSF158472">
    <property type="entry name" value="HAMP domain-like"/>
    <property type="match status" value="1"/>
</dbReference>
<dbReference type="Proteomes" id="UP000602076">
    <property type="component" value="Unassembled WGS sequence"/>
</dbReference>
<dbReference type="EC" id="2.7.13.3" evidence="3"/>
<dbReference type="FunFam" id="1.10.287.130:FF:000001">
    <property type="entry name" value="Two-component sensor histidine kinase"/>
    <property type="match status" value="1"/>
</dbReference>
<evidence type="ECO:0000256" key="11">
    <source>
        <dbReference type="ARBA" id="ARBA00022989"/>
    </source>
</evidence>
<evidence type="ECO:0000256" key="12">
    <source>
        <dbReference type="ARBA" id="ARBA00023012"/>
    </source>
</evidence>
<keyword evidence="5" id="KW-0597">Phosphoprotein</keyword>